<dbReference type="AlphaFoldDB" id="A0AAN8X8Y0"/>
<dbReference type="EMBL" id="JAXCGZ010006167">
    <property type="protein sequence ID" value="KAK7080040.1"/>
    <property type="molecule type" value="Genomic_DNA"/>
</dbReference>
<sequence>SPPTDGWNGSCRTHKAVASRHRPQTPTVVPSKSSNLPSKLLKSRDLTMKHTTEMECSNDRFIS</sequence>
<protein>
    <submittedName>
        <fullName evidence="2">Uncharacterized protein</fullName>
    </submittedName>
</protein>
<feature type="non-terminal residue" evidence="2">
    <location>
        <position position="63"/>
    </location>
</feature>
<evidence type="ECO:0000313" key="3">
    <source>
        <dbReference type="Proteomes" id="UP001381693"/>
    </source>
</evidence>
<feature type="compositionally biased region" description="Basic residues" evidence="1">
    <location>
        <begin position="12"/>
        <end position="23"/>
    </location>
</feature>
<gene>
    <name evidence="2" type="ORF">SK128_024961</name>
</gene>
<evidence type="ECO:0000313" key="2">
    <source>
        <dbReference type="EMBL" id="KAK7080040.1"/>
    </source>
</evidence>
<feature type="region of interest" description="Disordered" evidence="1">
    <location>
        <begin position="1"/>
        <end position="38"/>
    </location>
</feature>
<organism evidence="2 3">
    <name type="scientific">Halocaridina rubra</name>
    <name type="common">Hawaiian red shrimp</name>
    <dbReference type="NCBI Taxonomy" id="373956"/>
    <lineage>
        <taxon>Eukaryota</taxon>
        <taxon>Metazoa</taxon>
        <taxon>Ecdysozoa</taxon>
        <taxon>Arthropoda</taxon>
        <taxon>Crustacea</taxon>
        <taxon>Multicrustacea</taxon>
        <taxon>Malacostraca</taxon>
        <taxon>Eumalacostraca</taxon>
        <taxon>Eucarida</taxon>
        <taxon>Decapoda</taxon>
        <taxon>Pleocyemata</taxon>
        <taxon>Caridea</taxon>
        <taxon>Atyoidea</taxon>
        <taxon>Atyidae</taxon>
        <taxon>Halocaridina</taxon>
    </lineage>
</organism>
<name>A0AAN8X8Y0_HALRR</name>
<reference evidence="2 3" key="1">
    <citation type="submission" date="2023-11" db="EMBL/GenBank/DDBJ databases">
        <title>Halocaridina rubra genome assembly.</title>
        <authorList>
            <person name="Smith C."/>
        </authorList>
    </citation>
    <scope>NUCLEOTIDE SEQUENCE [LARGE SCALE GENOMIC DNA]</scope>
    <source>
        <strain evidence="2">EP-1</strain>
        <tissue evidence="2">Whole</tissue>
    </source>
</reference>
<feature type="non-terminal residue" evidence="2">
    <location>
        <position position="1"/>
    </location>
</feature>
<evidence type="ECO:0000256" key="1">
    <source>
        <dbReference type="SAM" id="MobiDB-lite"/>
    </source>
</evidence>
<comment type="caution">
    <text evidence="2">The sequence shown here is derived from an EMBL/GenBank/DDBJ whole genome shotgun (WGS) entry which is preliminary data.</text>
</comment>
<accession>A0AAN8X8Y0</accession>
<keyword evidence="3" id="KW-1185">Reference proteome</keyword>
<dbReference type="Proteomes" id="UP001381693">
    <property type="component" value="Unassembled WGS sequence"/>
</dbReference>
<proteinExistence type="predicted"/>